<dbReference type="AlphaFoldDB" id="A0A9X2R1E4"/>
<accession>A0A9X2R1E4</accession>
<feature type="region of interest" description="Disordered" evidence="1">
    <location>
        <begin position="19"/>
        <end position="40"/>
    </location>
</feature>
<name>A0A9X2R1E4_9BACT</name>
<evidence type="ECO:0000313" key="3">
    <source>
        <dbReference type="EMBL" id="MCS4122899.1"/>
    </source>
</evidence>
<evidence type="ECO:0000313" key="2">
    <source>
        <dbReference type="EMBL" id="MCS3711511.1"/>
    </source>
</evidence>
<dbReference type="EMBL" id="JANUAE010000014">
    <property type="protein sequence ID" value="MCS3711511.1"/>
    <property type="molecule type" value="Genomic_DNA"/>
</dbReference>
<dbReference type="EMBL" id="JANUBL010000012">
    <property type="protein sequence ID" value="MCS4122899.1"/>
    <property type="molecule type" value="Genomic_DNA"/>
</dbReference>
<gene>
    <name evidence="3" type="ORF">GGP45_003267</name>
    <name evidence="2" type="ORF">GGP61_003144</name>
</gene>
<sequence length="241" mass="27031">MPHLCPSVGRHGWAACRRPRRRQGTGDIRPVPEALGHPGSLTTVRPAPVVEECQRPRWKKCNIPLMPCAPSLGGGGVSCVLSIDWFSIILYSHVQGPSRGGRACSRKHTIRRGCPDASGRGAPVRRRDARHRRGSYFRSDLGQRQKGIGTPSTCTTNPRRQRERRKDGRLQVPRVSSNRRATMHWDDTPCLGRTVSGTHRRQGIRAVEPTKKGLRPRRNDLLRRERGRVRGLNPADGPRRP</sequence>
<feature type="compositionally biased region" description="Basic residues" evidence="1">
    <location>
        <begin position="123"/>
        <end position="135"/>
    </location>
</feature>
<evidence type="ECO:0000256" key="1">
    <source>
        <dbReference type="SAM" id="MobiDB-lite"/>
    </source>
</evidence>
<dbReference type="Proteomes" id="UP001155144">
    <property type="component" value="Unassembled WGS sequence"/>
</dbReference>
<proteinExistence type="predicted"/>
<organism evidence="2 4">
    <name type="scientific">Salinibacter ruber</name>
    <dbReference type="NCBI Taxonomy" id="146919"/>
    <lineage>
        <taxon>Bacteria</taxon>
        <taxon>Pseudomonadati</taxon>
        <taxon>Rhodothermota</taxon>
        <taxon>Rhodothermia</taxon>
        <taxon>Rhodothermales</taxon>
        <taxon>Salinibacteraceae</taxon>
        <taxon>Salinibacter</taxon>
    </lineage>
</organism>
<comment type="caution">
    <text evidence="2">The sequence shown here is derived from an EMBL/GenBank/DDBJ whole genome shotgun (WGS) entry which is preliminary data.</text>
</comment>
<dbReference type="Proteomes" id="UP001155057">
    <property type="component" value="Unassembled WGS sequence"/>
</dbReference>
<evidence type="ECO:0000313" key="4">
    <source>
        <dbReference type="Proteomes" id="UP001155057"/>
    </source>
</evidence>
<reference evidence="2" key="1">
    <citation type="submission" date="2022-08" db="EMBL/GenBank/DDBJ databases">
        <title>Genomic Encyclopedia of Type Strains, Phase V (KMG-V): Genome sequencing to study the core and pangenomes of soil and plant-associated prokaryotes.</title>
        <authorList>
            <person name="Whitman W."/>
        </authorList>
    </citation>
    <scope>NUCLEOTIDE SEQUENCE</scope>
    <source>
        <strain evidence="3">SP3026</strain>
        <strain evidence="2">SP3049</strain>
    </source>
</reference>
<feature type="region of interest" description="Disordered" evidence="1">
    <location>
        <begin position="111"/>
        <end position="241"/>
    </location>
</feature>
<protein>
    <submittedName>
        <fullName evidence="2">Uncharacterized protein</fullName>
    </submittedName>
</protein>